<evidence type="ECO:0000313" key="2">
    <source>
        <dbReference type="EMBL" id="OGF12882.1"/>
    </source>
</evidence>
<comment type="caution">
    <text evidence="2">The sequence shown here is derived from an EMBL/GenBank/DDBJ whole genome shotgun (WGS) entry which is preliminary data.</text>
</comment>
<dbReference type="AlphaFoldDB" id="A0A1F5REQ6"/>
<gene>
    <name evidence="2" type="ORF">A2024_11675</name>
</gene>
<organism evidence="2 3">
    <name type="scientific">Candidatus Edwardsbacteria bacterium GWF2_54_11</name>
    <dbReference type="NCBI Taxonomy" id="1817851"/>
    <lineage>
        <taxon>Bacteria</taxon>
        <taxon>Candidatus Edwardsiibacteriota</taxon>
    </lineage>
</organism>
<dbReference type="Proteomes" id="UP000177230">
    <property type="component" value="Unassembled WGS sequence"/>
</dbReference>
<feature type="signal peptide" evidence="1">
    <location>
        <begin position="1"/>
        <end position="23"/>
    </location>
</feature>
<protein>
    <recommendedName>
        <fullName evidence="4">HEAT repeat domain-containing protein</fullName>
    </recommendedName>
</protein>
<dbReference type="Gene3D" id="1.25.10.10">
    <property type="entry name" value="Leucine-rich Repeat Variant"/>
    <property type="match status" value="1"/>
</dbReference>
<sequence length="344" mass="39411">MKNKTILSIILSTLWLSAQPVRAFDRVYTMGDKIDSSPLIVYANVQEAKELAAKKKKNSGPEEIVGDYLYRLKVLEVVKGSPKIKEVMVIQSPEFRADPRYFTQGQNVIAFLKPNSLSGKFLSRYRLPRMVYYECFANKQGMMALADSTREFYLGSIKKYLSAKRAKRSKRAAEWVSLLENAPDELKENALLELSTRPYYPAINIFIRCLGEENLTTLAHKNLKLFPPDSLEARLDSLMKFQKSDSRLVRVNLIKLVSPIHDDKVFKFLQRSLKDDKFEVRATAAQSLEGWTDKKAVKSLKKALDDDDDYVRSAAYEALTKQGFQIEKKDDLTYKILQEPGKKN</sequence>
<accession>A0A1F5REQ6</accession>
<name>A0A1F5REQ6_9BACT</name>
<feature type="chain" id="PRO_5009520772" description="HEAT repeat domain-containing protein" evidence="1">
    <location>
        <begin position="24"/>
        <end position="344"/>
    </location>
</feature>
<proteinExistence type="predicted"/>
<dbReference type="EMBL" id="MFFM01000028">
    <property type="protein sequence ID" value="OGF12882.1"/>
    <property type="molecule type" value="Genomic_DNA"/>
</dbReference>
<dbReference type="Pfam" id="PF13646">
    <property type="entry name" value="HEAT_2"/>
    <property type="match status" value="1"/>
</dbReference>
<dbReference type="SUPFAM" id="SSF48371">
    <property type="entry name" value="ARM repeat"/>
    <property type="match status" value="1"/>
</dbReference>
<evidence type="ECO:0008006" key="4">
    <source>
        <dbReference type="Google" id="ProtNLM"/>
    </source>
</evidence>
<keyword evidence="1" id="KW-0732">Signal</keyword>
<dbReference type="InterPro" id="IPR016024">
    <property type="entry name" value="ARM-type_fold"/>
</dbReference>
<evidence type="ECO:0000256" key="1">
    <source>
        <dbReference type="SAM" id="SignalP"/>
    </source>
</evidence>
<dbReference type="InterPro" id="IPR011989">
    <property type="entry name" value="ARM-like"/>
</dbReference>
<evidence type="ECO:0000313" key="3">
    <source>
        <dbReference type="Proteomes" id="UP000177230"/>
    </source>
</evidence>
<reference evidence="2 3" key="1">
    <citation type="journal article" date="2016" name="Nat. Commun.">
        <title>Thousands of microbial genomes shed light on interconnected biogeochemical processes in an aquifer system.</title>
        <authorList>
            <person name="Anantharaman K."/>
            <person name="Brown C.T."/>
            <person name="Hug L.A."/>
            <person name="Sharon I."/>
            <person name="Castelle C.J."/>
            <person name="Probst A.J."/>
            <person name="Thomas B.C."/>
            <person name="Singh A."/>
            <person name="Wilkins M.J."/>
            <person name="Karaoz U."/>
            <person name="Brodie E.L."/>
            <person name="Williams K.H."/>
            <person name="Hubbard S.S."/>
            <person name="Banfield J.F."/>
        </authorList>
    </citation>
    <scope>NUCLEOTIDE SEQUENCE [LARGE SCALE GENOMIC DNA]</scope>
</reference>